<proteinExistence type="predicted"/>
<evidence type="ECO:0000313" key="1">
    <source>
        <dbReference type="EMBL" id="MFF0009562.1"/>
    </source>
</evidence>
<gene>
    <name evidence="1" type="ORF">ACFYQT_39910</name>
</gene>
<reference evidence="1 2" key="1">
    <citation type="submission" date="2024-10" db="EMBL/GenBank/DDBJ databases">
        <title>The Natural Products Discovery Center: Release of the First 8490 Sequenced Strains for Exploring Actinobacteria Biosynthetic Diversity.</title>
        <authorList>
            <person name="Kalkreuter E."/>
            <person name="Kautsar S.A."/>
            <person name="Yang D."/>
            <person name="Bader C.D."/>
            <person name="Teijaro C.N."/>
            <person name="Fluegel L."/>
            <person name="Davis C.M."/>
            <person name="Simpson J.R."/>
            <person name="Lauterbach L."/>
            <person name="Steele A.D."/>
            <person name="Gui C."/>
            <person name="Meng S."/>
            <person name="Li G."/>
            <person name="Viehrig K."/>
            <person name="Ye F."/>
            <person name="Su P."/>
            <person name="Kiefer A.F."/>
            <person name="Nichols A."/>
            <person name="Cepeda A.J."/>
            <person name="Yan W."/>
            <person name="Fan B."/>
            <person name="Jiang Y."/>
            <person name="Adhikari A."/>
            <person name="Zheng C.-J."/>
            <person name="Schuster L."/>
            <person name="Cowan T.M."/>
            <person name="Smanski M.J."/>
            <person name="Chevrette M.G."/>
            <person name="De Carvalho L.P.S."/>
            <person name="Shen B."/>
        </authorList>
    </citation>
    <scope>NUCLEOTIDE SEQUENCE [LARGE SCALE GENOMIC DNA]</scope>
    <source>
        <strain evidence="1 2">NPDC005497</strain>
    </source>
</reference>
<dbReference type="RefSeq" id="WP_389835482.1">
    <property type="nucleotide sequence ID" value="NZ_JBIAJP010000021.1"/>
</dbReference>
<evidence type="ECO:0000313" key="2">
    <source>
        <dbReference type="Proteomes" id="UP001601422"/>
    </source>
</evidence>
<sequence length="106" mass="11529">MTEGQFLHYDGPVAIDGTEFPIASLREHRESTAEGGWLKSWDGSAWIAASKTPDDYRPELSGSDPVLVELPDGRHGKALVTNVSFDGACWKLELAGTGWPPGYPQE</sequence>
<comment type="caution">
    <text evidence="1">The sequence shown here is derived from an EMBL/GenBank/DDBJ whole genome shotgun (WGS) entry which is preliminary data.</text>
</comment>
<dbReference type="Proteomes" id="UP001601422">
    <property type="component" value="Unassembled WGS sequence"/>
</dbReference>
<accession>A0ABW6N8F5</accession>
<name>A0ABW6N8F5_9ACTN</name>
<keyword evidence="2" id="KW-1185">Reference proteome</keyword>
<dbReference type="EMBL" id="JBIAJP010000021">
    <property type="protein sequence ID" value="MFF0009562.1"/>
    <property type="molecule type" value="Genomic_DNA"/>
</dbReference>
<organism evidence="1 2">
    <name type="scientific">Streptomyces tibetensis</name>
    <dbReference type="NCBI Taxonomy" id="2382123"/>
    <lineage>
        <taxon>Bacteria</taxon>
        <taxon>Bacillati</taxon>
        <taxon>Actinomycetota</taxon>
        <taxon>Actinomycetes</taxon>
        <taxon>Kitasatosporales</taxon>
        <taxon>Streptomycetaceae</taxon>
        <taxon>Streptomyces</taxon>
    </lineage>
</organism>
<protein>
    <submittedName>
        <fullName evidence="1">Uncharacterized protein</fullName>
    </submittedName>
</protein>